<keyword evidence="2" id="KW-1185">Reference proteome</keyword>
<accession>A0A4R5DDV9</accession>
<protein>
    <submittedName>
        <fullName evidence="1">Uncharacterized protein</fullName>
    </submittedName>
</protein>
<sequence>MMKAYDELIDFLASGTTPERVLLFKPSTESSLRVRELIGKEKSGELNEEERSELDSYFQLEHLMRLTKARAHNYVQS</sequence>
<proteinExistence type="predicted"/>
<dbReference type="OrthoDB" id="964786at2"/>
<dbReference type="AlphaFoldDB" id="A0A4R5DDV9"/>
<evidence type="ECO:0000313" key="2">
    <source>
        <dbReference type="Proteomes" id="UP000294850"/>
    </source>
</evidence>
<comment type="caution">
    <text evidence="1">The sequence shown here is derived from an EMBL/GenBank/DDBJ whole genome shotgun (WGS) entry which is preliminary data.</text>
</comment>
<reference evidence="1 2" key="1">
    <citation type="submission" date="2019-03" db="EMBL/GenBank/DDBJ databases">
        <title>Dyadobacter AR-3-6 sp. nov., isolated from arctic soil.</title>
        <authorList>
            <person name="Chaudhary D.K."/>
        </authorList>
    </citation>
    <scope>NUCLEOTIDE SEQUENCE [LARGE SCALE GENOMIC DNA]</scope>
    <source>
        <strain evidence="1 2">AR-3-6</strain>
    </source>
</reference>
<dbReference type="Proteomes" id="UP000294850">
    <property type="component" value="Unassembled WGS sequence"/>
</dbReference>
<name>A0A4R5DDV9_9BACT</name>
<dbReference type="EMBL" id="SMFL01000010">
    <property type="protein sequence ID" value="TDE11959.1"/>
    <property type="molecule type" value="Genomic_DNA"/>
</dbReference>
<evidence type="ECO:0000313" key="1">
    <source>
        <dbReference type="EMBL" id="TDE11959.1"/>
    </source>
</evidence>
<organism evidence="1 2">
    <name type="scientific">Dyadobacter psychrotolerans</name>
    <dbReference type="NCBI Taxonomy" id="2541721"/>
    <lineage>
        <taxon>Bacteria</taxon>
        <taxon>Pseudomonadati</taxon>
        <taxon>Bacteroidota</taxon>
        <taxon>Cytophagia</taxon>
        <taxon>Cytophagales</taxon>
        <taxon>Spirosomataceae</taxon>
        <taxon>Dyadobacter</taxon>
    </lineage>
</organism>
<gene>
    <name evidence="1" type="ORF">E0F88_23170</name>
</gene>